<keyword evidence="6" id="KW-0378">Hydrolase</keyword>
<keyword evidence="5" id="KW-0479">Metal-binding</keyword>
<comment type="subcellular location">
    <subcellularLocation>
        <location evidence="2">Nucleus</location>
    </subcellularLocation>
</comment>
<name>A0AA47MWM2_MERPO</name>
<dbReference type="GO" id="GO:0004518">
    <property type="term" value="F:nuclease activity"/>
    <property type="evidence" value="ECO:0007669"/>
    <property type="project" value="UniProtKB-KW"/>
</dbReference>
<dbReference type="PANTHER" id="PTHR22930">
    <property type="match status" value="1"/>
</dbReference>
<dbReference type="GO" id="GO:0016787">
    <property type="term" value="F:hydrolase activity"/>
    <property type="evidence" value="ECO:0007669"/>
    <property type="project" value="UniProtKB-KW"/>
</dbReference>
<dbReference type="InterPro" id="IPR027806">
    <property type="entry name" value="HARBI1_dom"/>
</dbReference>
<evidence type="ECO:0000313" key="10">
    <source>
        <dbReference type="Proteomes" id="UP001174136"/>
    </source>
</evidence>
<dbReference type="Proteomes" id="UP001174136">
    <property type="component" value="Unassembled WGS sequence"/>
</dbReference>
<comment type="similarity">
    <text evidence="3">Belongs to the HARBI1 family.</text>
</comment>
<reference evidence="9" key="1">
    <citation type="journal article" date="2023" name="Front. Mar. Sci.">
        <title>A new Merluccius polli reference genome to investigate the effects of global change in West African waters.</title>
        <authorList>
            <person name="Mateo J.L."/>
            <person name="Blanco-Fernandez C."/>
            <person name="Garcia-Vazquez E."/>
            <person name="Machado-Schiaffino G."/>
        </authorList>
    </citation>
    <scope>NUCLEOTIDE SEQUENCE</scope>
    <source>
        <strain evidence="9">C29</strain>
        <tissue evidence="9">Fin</tissue>
    </source>
</reference>
<organism evidence="9 10">
    <name type="scientific">Merluccius polli</name>
    <name type="common">Benguela hake</name>
    <name type="synonym">Merluccius cadenati</name>
    <dbReference type="NCBI Taxonomy" id="89951"/>
    <lineage>
        <taxon>Eukaryota</taxon>
        <taxon>Metazoa</taxon>
        <taxon>Chordata</taxon>
        <taxon>Craniata</taxon>
        <taxon>Vertebrata</taxon>
        <taxon>Euteleostomi</taxon>
        <taxon>Actinopterygii</taxon>
        <taxon>Neopterygii</taxon>
        <taxon>Teleostei</taxon>
        <taxon>Neoteleostei</taxon>
        <taxon>Acanthomorphata</taxon>
        <taxon>Zeiogadaria</taxon>
        <taxon>Gadariae</taxon>
        <taxon>Gadiformes</taxon>
        <taxon>Gadoidei</taxon>
        <taxon>Merlucciidae</taxon>
        <taxon>Merluccius</taxon>
    </lineage>
</organism>
<evidence type="ECO:0000256" key="7">
    <source>
        <dbReference type="ARBA" id="ARBA00023242"/>
    </source>
</evidence>
<dbReference type="GO" id="GO:0046872">
    <property type="term" value="F:metal ion binding"/>
    <property type="evidence" value="ECO:0007669"/>
    <property type="project" value="UniProtKB-KW"/>
</dbReference>
<evidence type="ECO:0000256" key="4">
    <source>
        <dbReference type="ARBA" id="ARBA00022722"/>
    </source>
</evidence>
<evidence type="ECO:0000256" key="1">
    <source>
        <dbReference type="ARBA" id="ARBA00001968"/>
    </source>
</evidence>
<dbReference type="AlphaFoldDB" id="A0AA47MWM2"/>
<keyword evidence="4" id="KW-0540">Nuclease</keyword>
<keyword evidence="10" id="KW-1185">Reference proteome</keyword>
<dbReference type="InterPro" id="IPR045249">
    <property type="entry name" value="HARBI1-like"/>
</dbReference>
<dbReference type="GO" id="GO:0005634">
    <property type="term" value="C:nucleus"/>
    <property type="evidence" value="ECO:0007669"/>
    <property type="project" value="UniProtKB-SubCell"/>
</dbReference>
<proteinExistence type="inferred from homology"/>
<keyword evidence="7" id="KW-0539">Nucleus</keyword>
<evidence type="ECO:0000256" key="5">
    <source>
        <dbReference type="ARBA" id="ARBA00022723"/>
    </source>
</evidence>
<evidence type="ECO:0000256" key="6">
    <source>
        <dbReference type="ARBA" id="ARBA00022801"/>
    </source>
</evidence>
<comment type="caution">
    <text evidence="9">The sequence shown here is derived from an EMBL/GenBank/DDBJ whole genome shotgun (WGS) entry which is preliminary data.</text>
</comment>
<accession>A0AA47MWM2</accession>
<evidence type="ECO:0000256" key="3">
    <source>
        <dbReference type="ARBA" id="ARBA00006958"/>
    </source>
</evidence>
<dbReference type="EMBL" id="JAOPHQ010002277">
    <property type="protein sequence ID" value="KAK0147899.1"/>
    <property type="molecule type" value="Genomic_DNA"/>
</dbReference>
<evidence type="ECO:0000313" key="9">
    <source>
        <dbReference type="EMBL" id="KAK0147899.1"/>
    </source>
</evidence>
<gene>
    <name evidence="9" type="primary">Harbi1_17</name>
    <name evidence="9" type="ORF">N1851_012360</name>
</gene>
<feature type="domain" description="DDE Tnp4" evidence="8">
    <location>
        <begin position="116"/>
        <end position="268"/>
    </location>
</feature>
<protein>
    <submittedName>
        <fullName evidence="9">Nuclease HARBI1</fullName>
    </submittedName>
</protein>
<dbReference type="Pfam" id="PF13359">
    <property type="entry name" value="DDE_Tnp_4"/>
    <property type="match status" value="1"/>
</dbReference>
<evidence type="ECO:0000256" key="2">
    <source>
        <dbReference type="ARBA" id="ARBA00004123"/>
    </source>
</evidence>
<sequence length="329" mass="37112">MGALALLEDLARGMRHERVFRDHQDYLAHEDEWLISRFRLPRVILLQICAELTLRELADRSGISQLSLSVIMPALWRGLIALTPRYIKFPYTAVEQANIKTQFVAMSGFPNVIGAIDGTHVAIKAATTDEYAYVNRKQYHSVNVQIIWDAEMTFLNVVARWPGSTHDFFMLRQSSVGRRLQAGAVQDGWLLGDSGYSLTSWLLTPFPNPQNQGQQTYNDVHACARVVVERSIGLLKSRWRCLDKSGGVLQYTPEKVCNIIRACAFLHNMAQRHRIPAPAPILPDDMGAHAEIEDHAPRAVELCERVMRRLWTASVSTRAVGMGPRTEPI</sequence>
<evidence type="ECO:0000259" key="8">
    <source>
        <dbReference type="Pfam" id="PF13359"/>
    </source>
</evidence>
<dbReference type="PANTHER" id="PTHR22930:SF267">
    <property type="entry name" value="NUCLEASE HARBI1-RELATED"/>
    <property type="match status" value="1"/>
</dbReference>
<comment type="cofactor">
    <cofactor evidence="1">
        <name>a divalent metal cation</name>
        <dbReference type="ChEBI" id="CHEBI:60240"/>
    </cofactor>
</comment>